<sequence length="903" mass="102675">MLWHKSTSDTSFPPIVADIQHYDDETILVQIIRRNSTPVADCSKVNGVNLEQILRIRVIHPNATVNEINLDLNYLNINPINYCLYNDHFTHLNPIRIYPLQKPFVLLNYMSTTNSSDPTTYEEWGEVIDWNGIIKSNISFGPSYGTMSVIQLNIDKTLGFLRFATVKKDNMTWTKWQQYSVDPSGKLSNLTSANLTLRDFSNYSMPIISTVDGGYAIFHTYNSYDNNSNLLLSRGGLSVTFVSYNQSQTAPSREMVLYQITQPNMRAGSVSCDTVNALTFGNNHTCIMSISNLNNTETYYVKINFLLSGAVLSSNIIPLDFHNVALSNITSPDFNLTFKQGWSVQSMPSGGYTLHRASKNAHYIYAYGEDNNPIPIHTNSFLTNSFGANAVINNNTFLLASSDTNFQNTSWSLITIQLPKVLKNYDYGCRNLLISKTTPSLNDSVNSDTHMLYITFFDAIILSTGYVTIYKTSDNSIRQRISATMNEFINIDSKGTTISISVIGSTFNQYGEEYYVKVDYNFVKSAMNNEPIKGIEGRIWRLKSNNSINDDKQRPSETYVDGLATFTIDASKKIAVFSIIERDNYYKDLLNEITAKVSVGLGRLDYMEDLSNSSFSIIIYPIYDKTENTVLGVVSDLNNMIVYKQITTFSTGLTNDLNSTTGFQRINESELMTAFYMLMEFNHTTNFPIIGIGTWWSLFINAAIIFVTGLFAISLLFHILSIYILHSKKFEAISSAILRLTLIIPNFIILLLFIVYIPKIDPIVYLPSVLLFSILLLVNFCIAIYSVYNGIIKHPVFKEWVARRKVLVALLTILAATDYEYLYILKDGPRFSEVAIDYKYLTIMKDDPESNEAKTYYEYLKILKYELGSDEIKQIKLINIFRQIFKFPIIFETFFETFSGLLY</sequence>
<keyword evidence="1" id="KW-1133">Transmembrane helix</keyword>
<comment type="caution">
    <text evidence="2">The sequence shown here is derived from an EMBL/GenBank/DDBJ whole genome shotgun (WGS) entry which is preliminary data.</text>
</comment>
<gene>
    <name evidence="2" type="ORF">F8M41_010121</name>
</gene>
<keyword evidence="3" id="KW-1185">Reference proteome</keyword>
<dbReference type="OrthoDB" id="2425756at2759"/>
<dbReference type="EMBL" id="WTPW01002122">
    <property type="protein sequence ID" value="KAF0396189.1"/>
    <property type="molecule type" value="Genomic_DNA"/>
</dbReference>
<feature type="transmembrane region" description="Helical" evidence="1">
    <location>
        <begin position="763"/>
        <end position="785"/>
    </location>
</feature>
<evidence type="ECO:0000313" key="2">
    <source>
        <dbReference type="EMBL" id="KAF0396189.1"/>
    </source>
</evidence>
<dbReference type="Proteomes" id="UP000439903">
    <property type="component" value="Unassembled WGS sequence"/>
</dbReference>
<keyword evidence="1" id="KW-0472">Membrane</keyword>
<evidence type="ECO:0000313" key="3">
    <source>
        <dbReference type="Proteomes" id="UP000439903"/>
    </source>
</evidence>
<dbReference type="AlphaFoldDB" id="A0A8H4A190"/>
<feature type="transmembrane region" description="Helical" evidence="1">
    <location>
        <begin position="702"/>
        <end position="725"/>
    </location>
</feature>
<reference evidence="2 3" key="1">
    <citation type="journal article" date="2019" name="Environ. Microbiol.">
        <title>At the nexus of three kingdoms: the genome of the mycorrhizal fungus Gigaspora margarita provides insights into plant, endobacterial and fungal interactions.</title>
        <authorList>
            <person name="Venice F."/>
            <person name="Ghignone S."/>
            <person name="Salvioli di Fossalunga A."/>
            <person name="Amselem J."/>
            <person name="Novero M."/>
            <person name="Xianan X."/>
            <person name="Sedzielewska Toro K."/>
            <person name="Morin E."/>
            <person name="Lipzen A."/>
            <person name="Grigoriev I.V."/>
            <person name="Henrissat B."/>
            <person name="Martin F.M."/>
            <person name="Bonfante P."/>
        </authorList>
    </citation>
    <scope>NUCLEOTIDE SEQUENCE [LARGE SCALE GENOMIC DNA]</scope>
    <source>
        <strain evidence="2 3">BEG34</strain>
    </source>
</reference>
<keyword evidence="1" id="KW-0812">Transmembrane</keyword>
<proteinExistence type="predicted"/>
<feature type="transmembrane region" description="Helical" evidence="1">
    <location>
        <begin position="737"/>
        <end position="757"/>
    </location>
</feature>
<accession>A0A8H4A190</accession>
<evidence type="ECO:0000256" key="1">
    <source>
        <dbReference type="SAM" id="Phobius"/>
    </source>
</evidence>
<name>A0A8H4A190_GIGMA</name>
<feature type="transmembrane region" description="Helical" evidence="1">
    <location>
        <begin position="806"/>
        <end position="824"/>
    </location>
</feature>
<protein>
    <submittedName>
        <fullName evidence="2">Uncharacterized protein</fullName>
    </submittedName>
</protein>
<organism evidence="2 3">
    <name type="scientific">Gigaspora margarita</name>
    <dbReference type="NCBI Taxonomy" id="4874"/>
    <lineage>
        <taxon>Eukaryota</taxon>
        <taxon>Fungi</taxon>
        <taxon>Fungi incertae sedis</taxon>
        <taxon>Mucoromycota</taxon>
        <taxon>Glomeromycotina</taxon>
        <taxon>Glomeromycetes</taxon>
        <taxon>Diversisporales</taxon>
        <taxon>Gigasporaceae</taxon>
        <taxon>Gigaspora</taxon>
    </lineage>
</organism>